<accession>A0ACB9PWG6</accession>
<dbReference type="Proteomes" id="UP000828941">
    <property type="component" value="Chromosome 3"/>
</dbReference>
<evidence type="ECO:0000313" key="1">
    <source>
        <dbReference type="EMBL" id="KAI4352881.1"/>
    </source>
</evidence>
<gene>
    <name evidence="1" type="ORF">L6164_007091</name>
</gene>
<protein>
    <submittedName>
        <fullName evidence="1">Uncharacterized protein</fullName>
    </submittedName>
</protein>
<evidence type="ECO:0000313" key="2">
    <source>
        <dbReference type="Proteomes" id="UP000828941"/>
    </source>
</evidence>
<comment type="caution">
    <text evidence="1">The sequence shown here is derived from an EMBL/GenBank/DDBJ whole genome shotgun (WGS) entry which is preliminary data.</text>
</comment>
<organism evidence="1 2">
    <name type="scientific">Bauhinia variegata</name>
    <name type="common">Purple orchid tree</name>
    <name type="synonym">Phanera variegata</name>
    <dbReference type="NCBI Taxonomy" id="167791"/>
    <lineage>
        <taxon>Eukaryota</taxon>
        <taxon>Viridiplantae</taxon>
        <taxon>Streptophyta</taxon>
        <taxon>Embryophyta</taxon>
        <taxon>Tracheophyta</taxon>
        <taxon>Spermatophyta</taxon>
        <taxon>Magnoliopsida</taxon>
        <taxon>eudicotyledons</taxon>
        <taxon>Gunneridae</taxon>
        <taxon>Pentapetalae</taxon>
        <taxon>rosids</taxon>
        <taxon>fabids</taxon>
        <taxon>Fabales</taxon>
        <taxon>Fabaceae</taxon>
        <taxon>Cercidoideae</taxon>
        <taxon>Cercideae</taxon>
        <taxon>Bauhiniinae</taxon>
        <taxon>Bauhinia</taxon>
    </lineage>
</organism>
<name>A0ACB9PWG6_BAUVA</name>
<keyword evidence="2" id="KW-1185">Reference proteome</keyword>
<proteinExistence type="predicted"/>
<dbReference type="EMBL" id="CM039428">
    <property type="protein sequence ID" value="KAI4352881.1"/>
    <property type="molecule type" value="Genomic_DNA"/>
</dbReference>
<sequence length="68" mass="7670">MLNKVKIITFLSITKSNFFYTLLLSCLVSALSFLLPRFCSFSKYPFITISSSFPPLSSDCVKRFSGDT</sequence>
<reference evidence="1 2" key="1">
    <citation type="journal article" date="2022" name="DNA Res.">
        <title>Chromosomal-level genome assembly of the orchid tree Bauhinia variegata (Leguminosae; Cercidoideae) supports the allotetraploid origin hypothesis of Bauhinia.</title>
        <authorList>
            <person name="Zhong Y."/>
            <person name="Chen Y."/>
            <person name="Zheng D."/>
            <person name="Pang J."/>
            <person name="Liu Y."/>
            <person name="Luo S."/>
            <person name="Meng S."/>
            <person name="Qian L."/>
            <person name="Wei D."/>
            <person name="Dai S."/>
            <person name="Zhou R."/>
        </authorList>
    </citation>
    <scope>NUCLEOTIDE SEQUENCE [LARGE SCALE GENOMIC DNA]</scope>
    <source>
        <strain evidence="1">BV-YZ2020</strain>
    </source>
</reference>